<comment type="caution">
    <text evidence="1">The sequence shown here is derived from an EMBL/GenBank/DDBJ whole genome shotgun (WGS) entry which is preliminary data.</text>
</comment>
<organism evidence="1 2">
    <name type="scientific">Agathobacter rectalis</name>
    <dbReference type="NCBI Taxonomy" id="39491"/>
    <lineage>
        <taxon>Bacteria</taxon>
        <taxon>Bacillati</taxon>
        <taxon>Bacillota</taxon>
        <taxon>Clostridia</taxon>
        <taxon>Lachnospirales</taxon>
        <taxon>Lachnospiraceae</taxon>
        <taxon>Agathobacter</taxon>
    </lineage>
</organism>
<gene>
    <name evidence="1" type="ORF">LIZ56_03770</name>
</gene>
<sequence>MITAKELAEKLNGRAYGDSFDDVKQEAKESGLVIVYGASDDLMEFDGAIYDEGGCFDGGRVYFDRNGVDQEGEERANWIDAVWCDGMNRDGLPATWTYETEIPCERFDIWEDGEVYCVGLVFSIEDLK</sequence>
<protein>
    <submittedName>
        <fullName evidence="1">Uncharacterized protein</fullName>
    </submittedName>
</protein>
<evidence type="ECO:0000313" key="2">
    <source>
        <dbReference type="Proteomes" id="UP001197684"/>
    </source>
</evidence>
<accession>A0AAW4U6Y4</accession>
<proteinExistence type="predicted"/>
<dbReference type="AlphaFoldDB" id="A0AAW4U6Y4"/>
<reference evidence="1" key="1">
    <citation type="submission" date="2021-10" db="EMBL/GenBank/DDBJ databases">
        <title>Collection of gut derived symbiotic bacterial strains cultured from healthy donors.</title>
        <authorList>
            <person name="Lin H."/>
            <person name="Littmann E."/>
            <person name="Kohout C."/>
            <person name="Pamer E.G."/>
        </authorList>
    </citation>
    <scope>NUCLEOTIDE SEQUENCE</scope>
    <source>
        <strain evidence="1">DFI.9.42</strain>
    </source>
</reference>
<dbReference type="Proteomes" id="UP001197684">
    <property type="component" value="Unassembled WGS sequence"/>
</dbReference>
<evidence type="ECO:0000313" key="1">
    <source>
        <dbReference type="EMBL" id="MCB6937531.1"/>
    </source>
</evidence>
<name>A0AAW4U6Y4_9FIRM</name>
<dbReference type="EMBL" id="JAJCJK010000004">
    <property type="protein sequence ID" value="MCB6937531.1"/>
    <property type="molecule type" value="Genomic_DNA"/>
</dbReference>
<dbReference type="RefSeq" id="WP_306780592.1">
    <property type="nucleotide sequence ID" value="NZ_JAJCJK010000004.1"/>
</dbReference>